<reference evidence="1 2" key="1">
    <citation type="submission" date="2023-10" db="EMBL/GenBank/DDBJ databases">
        <title>Chromosome-scale genome assembly provides insights into flower coloration mechanisms of Canna indica.</title>
        <authorList>
            <person name="Li C."/>
        </authorList>
    </citation>
    <scope>NUCLEOTIDE SEQUENCE [LARGE SCALE GENOMIC DNA]</scope>
    <source>
        <tissue evidence="1">Flower</tissue>
    </source>
</reference>
<evidence type="ECO:0000313" key="2">
    <source>
        <dbReference type="Proteomes" id="UP001327560"/>
    </source>
</evidence>
<organism evidence="1 2">
    <name type="scientific">Canna indica</name>
    <name type="common">Indian-shot</name>
    <dbReference type="NCBI Taxonomy" id="4628"/>
    <lineage>
        <taxon>Eukaryota</taxon>
        <taxon>Viridiplantae</taxon>
        <taxon>Streptophyta</taxon>
        <taxon>Embryophyta</taxon>
        <taxon>Tracheophyta</taxon>
        <taxon>Spermatophyta</taxon>
        <taxon>Magnoliopsida</taxon>
        <taxon>Liliopsida</taxon>
        <taxon>Zingiberales</taxon>
        <taxon>Cannaceae</taxon>
        <taxon>Canna</taxon>
    </lineage>
</organism>
<sequence length="73" mass="8298">MFWMSDLTMANKTGSNFDLTRTRGLNLTRFLSRILSRHRDLIIDICSGRRANPVFSLSRRNIVTGGKSTPVRA</sequence>
<accession>A0AAQ3QD94</accession>
<protein>
    <submittedName>
        <fullName evidence="1">Uncharacterized protein</fullName>
    </submittedName>
</protein>
<dbReference type="Proteomes" id="UP001327560">
    <property type="component" value="Chromosome 4"/>
</dbReference>
<keyword evidence="2" id="KW-1185">Reference proteome</keyword>
<name>A0AAQ3QD94_9LILI</name>
<proteinExistence type="predicted"/>
<evidence type="ECO:0000313" key="1">
    <source>
        <dbReference type="EMBL" id="WOL05296.1"/>
    </source>
</evidence>
<gene>
    <name evidence="1" type="ORF">Cni_G14024</name>
</gene>
<dbReference type="EMBL" id="CP136893">
    <property type="protein sequence ID" value="WOL05296.1"/>
    <property type="molecule type" value="Genomic_DNA"/>
</dbReference>
<dbReference type="AlphaFoldDB" id="A0AAQ3QD94"/>